<keyword evidence="4" id="KW-1185">Reference proteome</keyword>
<keyword evidence="1" id="KW-0175">Coiled coil</keyword>
<dbReference type="Proteomes" id="UP000291822">
    <property type="component" value="Unassembled WGS sequence"/>
</dbReference>
<feature type="signal peptide" evidence="2">
    <location>
        <begin position="1"/>
        <end position="21"/>
    </location>
</feature>
<dbReference type="RefSeq" id="WP_131407095.1">
    <property type="nucleotide sequence ID" value="NZ_SJTG01000002.1"/>
</dbReference>
<evidence type="ECO:0008006" key="5">
    <source>
        <dbReference type="Google" id="ProtNLM"/>
    </source>
</evidence>
<dbReference type="EMBL" id="SJTG01000002">
    <property type="protein sequence ID" value="TCI09748.1"/>
    <property type="molecule type" value="Genomic_DNA"/>
</dbReference>
<keyword evidence="2" id="KW-0732">Signal</keyword>
<name>A0A4R0YS98_9GAMM</name>
<evidence type="ECO:0000256" key="1">
    <source>
        <dbReference type="SAM" id="Coils"/>
    </source>
</evidence>
<protein>
    <recommendedName>
        <fullName evidence="5">Tol-pal system protein YbgF</fullName>
    </recommendedName>
</protein>
<evidence type="ECO:0000256" key="2">
    <source>
        <dbReference type="SAM" id="SignalP"/>
    </source>
</evidence>
<organism evidence="3 4">
    <name type="scientific">Dyella soli</name>
    <dbReference type="NCBI Taxonomy" id="522319"/>
    <lineage>
        <taxon>Bacteria</taxon>
        <taxon>Pseudomonadati</taxon>
        <taxon>Pseudomonadota</taxon>
        <taxon>Gammaproteobacteria</taxon>
        <taxon>Lysobacterales</taxon>
        <taxon>Rhodanobacteraceae</taxon>
        <taxon>Dyella</taxon>
    </lineage>
</organism>
<feature type="chain" id="PRO_5020609154" description="Tol-pal system protein YbgF" evidence="2">
    <location>
        <begin position="22"/>
        <end position="96"/>
    </location>
</feature>
<accession>A0A4R0YS98</accession>
<proteinExistence type="predicted"/>
<feature type="coiled-coil region" evidence="1">
    <location>
        <begin position="41"/>
        <end position="89"/>
    </location>
</feature>
<sequence length="96" mass="10269">MKIVLSGLALCVLAGVAPARAAEVQVTGDQARAQAQMEHAIAKQQVQVRQLQGDVAREEARTHQADEKLRQQDQAIAELEQQLKALKAAPQGGGHP</sequence>
<gene>
    <name evidence="3" type="ORF">EZM97_12375</name>
</gene>
<comment type="caution">
    <text evidence="3">The sequence shown here is derived from an EMBL/GenBank/DDBJ whole genome shotgun (WGS) entry which is preliminary data.</text>
</comment>
<evidence type="ECO:0000313" key="4">
    <source>
        <dbReference type="Proteomes" id="UP000291822"/>
    </source>
</evidence>
<dbReference type="AlphaFoldDB" id="A0A4R0YS98"/>
<evidence type="ECO:0000313" key="3">
    <source>
        <dbReference type="EMBL" id="TCI09748.1"/>
    </source>
</evidence>
<reference evidence="3 4" key="1">
    <citation type="submission" date="2019-02" db="EMBL/GenBank/DDBJ databases">
        <title>Dyella amyloliquefaciens sp. nov., isolated from forest soil.</title>
        <authorList>
            <person name="Gao Z.-H."/>
            <person name="Qiu L.-H."/>
        </authorList>
    </citation>
    <scope>NUCLEOTIDE SEQUENCE [LARGE SCALE GENOMIC DNA]</scope>
    <source>
        <strain evidence="3 4">KACC 12747</strain>
    </source>
</reference>